<keyword evidence="2" id="KW-0472">Membrane</keyword>
<dbReference type="Proteomes" id="UP000041254">
    <property type="component" value="Unassembled WGS sequence"/>
</dbReference>
<dbReference type="EMBL" id="CDMY01000007">
    <property type="protein sequence ID" value="CEL91615.1"/>
    <property type="molecule type" value="Genomic_DNA"/>
</dbReference>
<dbReference type="Pfam" id="PF11200">
    <property type="entry name" value="DUF2981"/>
    <property type="match status" value="1"/>
</dbReference>
<evidence type="ECO:0000313" key="3">
    <source>
        <dbReference type="EMBL" id="CEL91615.1"/>
    </source>
</evidence>
<evidence type="ECO:0000256" key="2">
    <source>
        <dbReference type="SAM" id="Phobius"/>
    </source>
</evidence>
<keyword evidence="4" id="KW-1185">Reference proteome</keyword>
<evidence type="ECO:0000313" key="4">
    <source>
        <dbReference type="Proteomes" id="UP000041254"/>
    </source>
</evidence>
<keyword evidence="2" id="KW-1133">Transmembrane helix</keyword>
<dbReference type="InterPro" id="IPR021366">
    <property type="entry name" value="DUF2981"/>
</dbReference>
<accession>A0A0G4E8A6</accession>
<evidence type="ECO:0000256" key="1">
    <source>
        <dbReference type="SAM" id="MobiDB-lite"/>
    </source>
</evidence>
<gene>
    <name evidence="3" type="ORF">Vbra_10775</name>
</gene>
<sequence length="195" mass="21420">MVTVQCANLYYFYPPPPEFTEVPAAKSKPPASHSLMLDLSPATLALTDVDVAPRAAMVDELDKVLLQLSPRFKQQQQQQQQQSDGHTAIRGTQHTQTQTRAKYPDKDCGAGAADAEEVSARDLPREVDVLPEDEELEVASIAKIVKSAVRFGFILVFIILLLAYCAFVHVWFTFLLQGCKNITSAAGPAQFEAEA</sequence>
<organism evidence="3 4">
    <name type="scientific">Vitrella brassicaformis (strain CCMP3155)</name>
    <dbReference type="NCBI Taxonomy" id="1169540"/>
    <lineage>
        <taxon>Eukaryota</taxon>
        <taxon>Sar</taxon>
        <taxon>Alveolata</taxon>
        <taxon>Colpodellida</taxon>
        <taxon>Vitrellaceae</taxon>
        <taxon>Vitrella</taxon>
    </lineage>
</organism>
<dbReference type="VEuPathDB" id="CryptoDB:Vbra_10775"/>
<feature type="compositionally biased region" description="Polar residues" evidence="1">
    <location>
        <begin position="90"/>
        <end position="100"/>
    </location>
</feature>
<feature type="transmembrane region" description="Helical" evidence="2">
    <location>
        <begin position="151"/>
        <end position="172"/>
    </location>
</feature>
<reference evidence="3 4" key="1">
    <citation type="submission" date="2014-11" db="EMBL/GenBank/DDBJ databases">
        <authorList>
            <person name="Zhu J."/>
            <person name="Qi W."/>
            <person name="Song R."/>
        </authorList>
    </citation>
    <scope>NUCLEOTIDE SEQUENCE [LARGE SCALE GENOMIC DNA]</scope>
</reference>
<protein>
    <submittedName>
        <fullName evidence="3">Uncharacterized protein</fullName>
    </submittedName>
</protein>
<keyword evidence="2" id="KW-0812">Transmembrane</keyword>
<dbReference type="AlphaFoldDB" id="A0A0G4E8A6"/>
<feature type="region of interest" description="Disordered" evidence="1">
    <location>
        <begin position="75"/>
        <end position="117"/>
    </location>
</feature>
<proteinExistence type="predicted"/>
<name>A0A0G4E8A6_VITBC</name>
<dbReference type="InParanoid" id="A0A0G4E8A6"/>